<reference evidence="2" key="1">
    <citation type="submission" date="2018-05" db="EMBL/GenBank/DDBJ databases">
        <title>Draft genome of Mucuna pruriens seed.</title>
        <authorList>
            <person name="Nnadi N.E."/>
            <person name="Vos R."/>
            <person name="Hasami M.H."/>
            <person name="Devisetty U.K."/>
            <person name="Aguiy J.C."/>
        </authorList>
    </citation>
    <scope>NUCLEOTIDE SEQUENCE [LARGE SCALE GENOMIC DNA]</scope>
    <source>
        <strain evidence="2">JCA_2017</strain>
    </source>
</reference>
<proteinExistence type="predicted"/>
<keyword evidence="3" id="KW-1185">Reference proteome</keyword>
<keyword evidence="1" id="KW-1133">Transmembrane helix</keyword>
<keyword evidence="1" id="KW-0472">Membrane</keyword>
<feature type="transmembrane region" description="Helical" evidence="1">
    <location>
        <begin position="54"/>
        <end position="76"/>
    </location>
</feature>
<evidence type="ECO:0000256" key="1">
    <source>
        <dbReference type="SAM" id="Phobius"/>
    </source>
</evidence>
<dbReference type="AlphaFoldDB" id="A0A371GTW7"/>
<organism evidence="2 3">
    <name type="scientific">Mucuna pruriens</name>
    <name type="common">Velvet bean</name>
    <name type="synonym">Dolichos pruriens</name>
    <dbReference type="NCBI Taxonomy" id="157652"/>
    <lineage>
        <taxon>Eukaryota</taxon>
        <taxon>Viridiplantae</taxon>
        <taxon>Streptophyta</taxon>
        <taxon>Embryophyta</taxon>
        <taxon>Tracheophyta</taxon>
        <taxon>Spermatophyta</taxon>
        <taxon>Magnoliopsida</taxon>
        <taxon>eudicotyledons</taxon>
        <taxon>Gunneridae</taxon>
        <taxon>Pentapetalae</taxon>
        <taxon>rosids</taxon>
        <taxon>fabids</taxon>
        <taxon>Fabales</taxon>
        <taxon>Fabaceae</taxon>
        <taxon>Papilionoideae</taxon>
        <taxon>50 kb inversion clade</taxon>
        <taxon>NPAAA clade</taxon>
        <taxon>indigoferoid/millettioid clade</taxon>
        <taxon>Phaseoleae</taxon>
        <taxon>Mucuna</taxon>
    </lineage>
</organism>
<feature type="non-terminal residue" evidence="2">
    <location>
        <position position="1"/>
    </location>
</feature>
<evidence type="ECO:0000313" key="3">
    <source>
        <dbReference type="Proteomes" id="UP000257109"/>
    </source>
</evidence>
<accession>A0A371GTW7</accession>
<evidence type="ECO:0000313" key="2">
    <source>
        <dbReference type="EMBL" id="RDX93979.1"/>
    </source>
</evidence>
<comment type="caution">
    <text evidence="2">The sequence shown here is derived from an EMBL/GenBank/DDBJ whole genome shotgun (WGS) entry which is preliminary data.</text>
</comment>
<gene>
    <name evidence="2" type="ORF">CR513_23684</name>
</gene>
<dbReference type="EMBL" id="QJKJ01004479">
    <property type="protein sequence ID" value="RDX93979.1"/>
    <property type="molecule type" value="Genomic_DNA"/>
</dbReference>
<sequence>MTRSEVESLAEGRKWVRNPHACWLTMVCYGKKEQANVLRMLGIAPSQLHPTGWAAIQAFKVVCLALGILPSTLVFLSHYTT</sequence>
<protein>
    <submittedName>
        <fullName evidence="2">Uncharacterized protein</fullName>
    </submittedName>
</protein>
<name>A0A371GTW7_MUCPR</name>
<keyword evidence="1" id="KW-0812">Transmembrane</keyword>
<dbReference type="Proteomes" id="UP000257109">
    <property type="component" value="Unassembled WGS sequence"/>
</dbReference>